<evidence type="ECO:0000313" key="2">
    <source>
        <dbReference type="EMBL" id="MDP5227240.1"/>
    </source>
</evidence>
<evidence type="ECO:0000313" key="3">
    <source>
        <dbReference type="Proteomes" id="UP001232725"/>
    </source>
</evidence>
<feature type="domain" description="Glycosyltransferase 2-like" evidence="1">
    <location>
        <begin position="13"/>
        <end position="141"/>
    </location>
</feature>
<dbReference type="Gene3D" id="3.90.550.10">
    <property type="entry name" value="Spore Coat Polysaccharide Biosynthesis Protein SpsA, Chain A"/>
    <property type="match status" value="1"/>
</dbReference>
<dbReference type="EMBL" id="JAVALS010000004">
    <property type="protein sequence ID" value="MDP5227240.1"/>
    <property type="molecule type" value="Genomic_DNA"/>
</dbReference>
<dbReference type="Pfam" id="PF00535">
    <property type="entry name" value="Glycos_transf_2"/>
    <property type="match status" value="1"/>
</dbReference>
<comment type="caution">
    <text evidence="2">The sequence shown here is derived from an EMBL/GenBank/DDBJ whole genome shotgun (WGS) entry which is preliminary data.</text>
</comment>
<organism evidence="2 3">
    <name type="scientific">Arthrobacter horti</name>
    <dbReference type="NCBI Taxonomy" id="3068273"/>
    <lineage>
        <taxon>Bacteria</taxon>
        <taxon>Bacillati</taxon>
        <taxon>Actinomycetota</taxon>
        <taxon>Actinomycetes</taxon>
        <taxon>Micrococcales</taxon>
        <taxon>Micrococcaceae</taxon>
        <taxon>Arthrobacter</taxon>
    </lineage>
</organism>
<dbReference type="InterPro" id="IPR001173">
    <property type="entry name" value="Glyco_trans_2-like"/>
</dbReference>
<name>A0ABT9IQ35_9MICC</name>
<dbReference type="GO" id="GO:0016757">
    <property type="term" value="F:glycosyltransferase activity"/>
    <property type="evidence" value="ECO:0007669"/>
    <property type="project" value="UniProtKB-KW"/>
</dbReference>
<dbReference type="PANTHER" id="PTHR22916:SF3">
    <property type="entry name" value="UDP-GLCNAC:BETAGAL BETA-1,3-N-ACETYLGLUCOSAMINYLTRANSFERASE-LIKE PROTEIN 1"/>
    <property type="match status" value="1"/>
</dbReference>
<dbReference type="CDD" id="cd00761">
    <property type="entry name" value="Glyco_tranf_GTA_type"/>
    <property type="match status" value="1"/>
</dbReference>
<sequence>MTNEESSPVTIDVMLPYYGDVAMMKAAVESVLAQEDRDFRLTIVDDGYPDESLPAYFNGLVEGDERVRYYRNETNLGANGNYKKCIGLVEHDIVVIMGADDIMLPNYLGTVRKAFSDPSVSIVQPGVEVIDENGKVYEPLGDKVKSYLRHKLVGGSSEAVVEGEAIAESLMVGDWLYFPSVAWRADSVKTHDFRPQYNVVQDLALATDIILSGGRMAVVSTVCFQYRRHRESDSSVRALDGRRFAEERAFFDECVRDFSAKGWTSATRSAKWHLTSRLNAASLTPKVIQKRMWPGLRKLAVHAVRP</sequence>
<gene>
    <name evidence="2" type="ORF">Q9R02_08765</name>
</gene>
<reference evidence="2 3" key="1">
    <citation type="submission" date="2023-08" db="EMBL/GenBank/DDBJ databases">
        <title>Arthrobacter horti sp. nov., isolated from forest soil.</title>
        <authorList>
            <person name="Park M."/>
        </authorList>
    </citation>
    <scope>NUCLEOTIDE SEQUENCE [LARGE SCALE GENOMIC DNA]</scope>
    <source>
        <strain evidence="2 3">YJM1</strain>
    </source>
</reference>
<evidence type="ECO:0000259" key="1">
    <source>
        <dbReference type="Pfam" id="PF00535"/>
    </source>
</evidence>
<dbReference type="PANTHER" id="PTHR22916">
    <property type="entry name" value="GLYCOSYLTRANSFERASE"/>
    <property type="match status" value="1"/>
</dbReference>
<dbReference type="Proteomes" id="UP001232725">
    <property type="component" value="Unassembled WGS sequence"/>
</dbReference>
<dbReference type="SUPFAM" id="SSF53448">
    <property type="entry name" value="Nucleotide-diphospho-sugar transferases"/>
    <property type="match status" value="1"/>
</dbReference>
<keyword evidence="2" id="KW-0328">Glycosyltransferase</keyword>
<dbReference type="EC" id="2.4.-.-" evidence="2"/>
<accession>A0ABT9IQ35</accession>
<proteinExistence type="predicted"/>
<keyword evidence="3" id="KW-1185">Reference proteome</keyword>
<protein>
    <submittedName>
        <fullName evidence="2">Glycosyltransferase family 2 protein</fullName>
        <ecNumber evidence="2">2.4.-.-</ecNumber>
    </submittedName>
</protein>
<keyword evidence="2" id="KW-0808">Transferase</keyword>
<dbReference type="InterPro" id="IPR029044">
    <property type="entry name" value="Nucleotide-diphossugar_trans"/>
</dbReference>